<accession>A0ABS8FTX6</accession>
<protein>
    <recommendedName>
        <fullName evidence="3">Exo-alpha-sialidase</fullName>
    </recommendedName>
</protein>
<reference evidence="1 2" key="1">
    <citation type="submission" date="2021-10" db="EMBL/GenBank/DDBJ databases">
        <title>Anaerobic single-cell dispensing facilitates the cultivation of human gut bacteria.</title>
        <authorList>
            <person name="Afrizal A."/>
        </authorList>
    </citation>
    <scope>NUCLEOTIDE SEQUENCE [LARGE SCALE GENOMIC DNA]</scope>
    <source>
        <strain evidence="1 2">CLA-AA-H200</strain>
    </source>
</reference>
<name>A0ABS8FTX6_9FIRM</name>
<evidence type="ECO:0000313" key="2">
    <source>
        <dbReference type="Proteomes" id="UP001198151"/>
    </source>
</evidence>
<gene>
    <name evidence="1" type="ORF">LKD70_03450</name>
</gene>
<dbReference type="EMBL" id="JAJEQX010000004">
    <property type="protein sequence ID" value="MCC2253503.1"/>
    <property type="molecule type" value="Genomic_DNA"/>
</dbReference>
<sequence length="418" mass="47841">MKIKRIMISAAIFLWAFLIAAVFREIVWHFFDPPQSVGSTVQTLSDDPEETAQKWFEEYFDRLKGWTVPYEYRIVDVQIDQSEILTDLDVPYVQLDYTVRVASANDRIVQNLELAGTDTRNVYIGQMVLSFEDNGDGTYTLTDRLRPVQYQIRTPQFQEERNMPQTEHYKMNTEEPMTYYIADGVLYVTYDSGENLIEVPDGYERVCGTENGTYNELLAYNSYIVTEEFTAFVAGNDLLYSMDQGETWQTSHITDWPSIANRFLSKTDSGYYVTIAVDRSLGNDYYATFYSSDLKTWTDVPSIESGWSGLDCVFWTADDRGYYARENVLWVTRDGGASYEMITVPEAAEVTADQGFNPFDTVERMYEEDGVLFLILGQGEDGDYVKGGVLMEALYRSEDGLNFTFVEEVADDTPEEAG</sequence>
<dbReference type="InterPro" id="IPR015943">
    <property type="entry name" value="WD40/YVTN_repeat-like_dom_sf"/>
</dbReference>
<organism evidence="1 2">
    <name type="scientific">Ruminococcus turbiniformis</name>
    <dbReference type="NCBI Taxonomy" id="2881258"/>
    <lineage>
        <taxon>Bacteria</taxon>
        <taxon>Bacillati</taxon>
        <taxon>Bacillota</taxon>
        <taxon>Clostridia</taxon>
        <taxon>Eubacteriales</taxon>
        <taxon>Oscillospiraceae</taxon>
        <taxon>Ruminococcus</taxon>
    </lineage>
</organism>
<dbReference type="RefSeq" id="WP_227706656.1">
    <property type="nucleotide sequence ID" value="NZ_JAJEQX010000004.1"/>
</dbReference>
<evidence type="ECO:0008006" key="3">
    <source>
        <dbReference type="Google" id="ProtNLM"/>
    </source>
</evidence>
<dbReference type="SUPFAM" id="SSF110296">
    <property type="entry name" value="Oligoxyloglucan reducing end-specific cellobiohydrolase"/>
    <property type="match status" value="1"/>
</dbReference>
<dbReference type="Gene3D" id="2.130.10.10">
    <property type="entry name" value="YVTN repeat-like/Quinoprotein amine dehydrogenase"/>
    <property type="match status" value="1"/>
</dbReference>
<dbReference type="Proteomes" id="UP001198151">
    <property type="component" value="Unassembled WGS sequence"/>
</dbReference>
<comment type="caution">
    <text evidence="1">The sequence shown here is derived from an EMBL/GenBank/DDBJ whole genome shotgun (WGS) entry which is preliminary data.</text>
</comment>
<evidence type="ECO:0000313" key="1">
    <source>
        <dbReference type="EMBL" id="MCC2253503.1"/>
    </source>
</evidence>
<keyword evidence="2" id="KW-1185">Reference proteome</keyword>
<proteinExistence type="predicted"/>